<feature type="chain" id="PRO_5040911219" description="PepSY domain-containing protein" evidence="1">
    <location>
        <begin position="31"/>
        <end position="119"/>
    </location>
</feature>
<comment type="caution">
    <text evidence="2">The sequence shown here is derived from an EMBL/GenBank/DDBJ whole genome shotgun (WGS) entry which is preliminary data.</text>
</comment>
<dbReference type="AlphaFoldDB" id="A0A9X0QXT9"/>
<proteinExistence type="predicted"/>
<keyword evidence="3" id="KW-1185">Reference proteome</keyword>
<accession>A0A9X0QXT9</accession>
<protein>
    <recommendedName>
        <fullName evidence="4">PepSY domain-containing protein</fullName>
    </recommendedName>
</protein>
<organism evidence="2 3">
    <name type="scientific">Siccirubricoccus deserti</name>
    <dbReference type="NCBI Taxonomy" id="2013562"/>
    <lineage>
        <taxon>Bacteria</taxon>
        <taxon>Pseudomonadati</taxon>
        <taxon>Pseudomonadota</taxon>
        <taxon>Alphaproteobacteria</taxon>
        <taxon>Acetobacterales</taxon>
        <taxon>Roseomonadaceae</taxon>
        <taxon>Siccirubricoccus</taxon>
    </lineage>
</organism>
<keyword evidence="1" id="KW-0732">Signal</keyword>
<feature type="signal peptide" evidence="1">
    <location>
        <begin position="1"/>
        <end position="30"/>
    </location>
</feature>
<dbReference type="Proteomes" id="UP000600101">
    <property type="component" value="Unassembled WGS sequence"/>
</dbReference>
<evidence type="ECO:0008006" key="4">
    <source>
        <dbReference type="Google" id="ProtNLM"/>
    </source>
</evidence>
<dbReference type="EMBL" id="JACOMF010000003">
    <property type="protein sequence ID" value="MBC4014612.1"/>
    <property type="molecule type" value="Genomic_DNA"/>
</dbReference>
<dbReference type="RefSeq" id="WP_186769368.1">
    <property type="nucleotide sequence ID" value="NZ_JACOMF010000003.1"/>
</dbReference>
<evidence type="ECO:0000313" key="2">
    <source>
        <dbReference type="EMBL" id="MBC4014612.1"/>
    </source>
</evidence>
<evidence type="ECO:0000256" key="1">
    <source>
        <dbReference type="SAM" id="SignalP"/>
    </source>
</evidence>
<reference evidence="2" key="1">
    <citation type="submission" date="2020-08" db="EMBL/GenBank/DDBJ databases">
        <authorList>
            <person name="Hu Y."/>
            <person name="Nguyen S.V."/>
            <person name="Li F."/>
            <person name="Fanning S."/>
        </authorList>
    </citation>
    <scope>NUCLEOTIDE SEQUENCE</scope>
    <source>
        <strain evidence="2">SYSU D8009</strain>
    </source>
</reference>
<name>A0A9X0QXT9_9PROT</name>
<evidence type="ECO:0000313" key="3">
    <source>
        <dbReference type="Proteomes" id="UP000600101"/>
    </source>
</evidence>
<sequence>MITMLTRTRVSSALGAVALGLVAAAAINHAARAEGNDGMGTEAVVEALRQETIQHDVSRGWSNGQATLEQQGGDYSLSYAGPAHGGVGMRGLAFIIDNGDGNPVIEYRSAPTAMALTRR</sequence>
<gene>
    <name evidence="2" type="ORF">H7965_04675</name>
</gene>